<keyword evidence="3" id="KW-1185">Reference proteome</keyword>
<sequence>MADEAGGAAPRRGFRFQDLAAAFFFITDYPDIFPHSPETLHVERYDSDFAFRMESDGGSVDHFFEVKHIKAGELKWGDKFKSEVFPEFYRISEKHASTGKKDQSFYHLVTNGAVSSRISGFAEDTASLRYGTHWEVIKEKRGRKDITNLLSGVNSNSVVENDEEVDDADDIDALYRPLWGLEVHTPSEEELKAKLENYLRKCSPTRFRGPMAVILDVISDESSGAIRKADLEEKIGFRLDGGSSTATSAETMSTSELQANAKDISQSYSSNAPDTPRLKRERDIIRELGNRASKSPGSDPYAVESAQELADEQLSKLMDLEQETAATETQAQQQIDIMLSEMEGQDTSTQGHE</sequence>
<gene>
    <name evidence="2" type="ORF">ACFSBT_17790</name>
</gene>
<evidence type="ECO:0000313" key="2">
    <source>
        <dbReference type="EMBL" id="MFD1515136.1"/>
    </source>
</evidence>
<accession>A0ABD6AZV8</accession>
<evidence type="ECO:0000256" key="1">
    <source>
        <dbReference type="SAM" id="MobiDB-lite"/>
    </source>
</evidence>
<dbReference type="RefSeq" id="WP_250875060.1">
    <property type="nucleotide sequence ID" value="NZ_JALXFV010000008.1"/>
</dbReference>
<dbReference type="AlphaFoldDB" id="A0ABD6AZV8"/>
<evidence type="ECO:0008006" key="4">
    <source>
        <dbReference type="Google" id="ProtNLM"/>
    </source>
</evidence>
<organism evidence="2 3">
    <name type="scientific">Halomarina rubra</name>
    <dbReference type="NCBI Taxonomy" id="2071873"/>
    <lineage>
        <taxon>Archaea</taxon>
        <taxon>Methanobacteriati</taxon>
        <taxon>Methanobacteriota</taxon>
        <taxon>Stenosarchaea group</taxon>
        <taxon>Halobacteria</taxon>
        <taxon>Halobacteriales</taxon>
        <taxon>Natronomonadaceae</taxon>
        <taxon>Halomarina</taxon>
    </lineage>
</organism>
<reference evidence="2 3" key="1">
    <citation type="journal article" date="2019" name="Int. J. Syst. Evol. Microbiol.">
        <title>The Global Catalogue of Microorganisms (GCM) 10K type strain sequencing project: providing services to taxonomists for standard genome sequencing and annotation.</title>
        <authorList>
            <consortium name="The Broad Institute Genomics Platform"/>
            <consortium name="The Broad Institute Genome Sequencing Center for Infectious Disease"/>
            <person name="Wu L."/>
            <person name="Ma J."/>
        </authorList>
    </citation>
    <scope>NUCLEOTIDE SEQUENCE [LARGE SCALE GENOMIC DNA]</scope>
    <source>
        <strain evidence="2 3">CGMCC 1.12563</strain>
    </source>
</reference>
<comment type="caution">
    <text evidence="2">The sequence shown here is derived from an EMBL/GenBank/DDBJ whole genome shotgun (WGS) entry which is preliminary data.</text>
</comment>
<proteinExistence type="predicted"/>
<feature type="region of interest" description="Disordered" evidence="1">
    <location>
        <begin position="288"/>
        <end position="307"/>
    </location>
</feature>
<feature type="compositionally biased region" description="Low complexity" evidence="1">
    <location>
        <begin position="323"/>
        <end position="334"/>
    </location>
</feature>
<feature type="region of interest" description="Disordered" evidence="1">
    <location>
        <begin position="323"/>
        <end position="353"/>
    </location>
</feature>
<dbReference type="EMBL" id="JBHUDC010000008">
    <property type="protein sequence ID" value="MFD1515136.1"/>
    <property type="molecule type" value="Genomic_DNA"/>
</dbReference>
<dbReference type="Proteomes" id="UP001597187">
    <property type="component" value="Unassembled WGS sequence"/>
</dbReference>
<evidence type="ECO:0000313" key="3">
    <source>
        <dbReference type="Proteomes" id="UP001597187"/>
    </source>
</evidence>
<name>A0ABD6AZV8_9EURY</name>
<protein>
    <recommendedName>
        <fullName evidence="4">DUF4297 domain-containing protein</fullName>
    </recommendedName>
</protein>